<dbReference type="PROSITE" id="PS51708">
    <property type="entry name" value="CHAD"/>
    <property type="match status" value="1"/>
</dbReference>
<dbReference type="STRING" id="1121279.SAMN02745887_03224"/>
<dbReference type="Proteomes" id="UP000186513">
    <property type="component" value="Unassembled WGS sequence"/>
</dbReference>
<keyword evidence="3" id="KW-1185">Reference proteome</keyword>
<dbReference type="PANTHER" id="PTHR39339">
    <property type="entry name" value="SLR1444 PROTEIN"/>
    <property type="match status" value="1"/>
</dbReference>
<reference evidence="2 3" key="1">
    <citation type="submission" date="2016-11" db="EMBL/GenBank/DDBJ databases">
        <authorList>
            <person name="Jaros S."/>
            <person name="Januszkiewicz K."/>
            <person name="Wedrychowicz H."/>
        </authorList>
    </citation>
    <scope>NUCLEOTIDE SEQUENCE [LARGE SCALE GENOMIC DNA]</scope>
    <source>
        <strain evidence="2 3">DSM 18899</strain>
    </source>
</reference>
<dbReference type="OrthoDB" id="3034217at2"/>
<evidence type="ECO:0000259" key="1">
    <source>
        <dbReference type="PROSITE" id="PS51708"/>
    </source>
</evidence>
<dbReference type="Gene3D" id="1.40.20.10">
    <property type="entry name" value="CHAD domain"/>
    <property type="match status" value="1"/>
</dbReference>
<dbReference type="InterPro" id="IPR038186">
    <property type="entry name" value="CHAD_dom_sf"/>
</dbReference>
<organism evidence="2 3">
    <name type="scientific">Chitinimonas taiwanensis DSM 18899</name>
    <dbReference type="NCBI Taxonomy" id="1121279"/>
    <lineage>
        <taxon>Bacteria</taxon>
        <taxon>Pseudomonadati</taxon>
        <taxon>Pseudomonadota</taxon>
        <taxon>Betaproteobacteria</taxon>
        <taxon>Neisseriales</taxon>
        <taxon>Chitinibacteraceae</taxon>
        <taxon>Chitinimonas</taxon>
    </lineage>
</organism>
<evidence type="ECO:0000313" key="3">
    <source>
        <dbReference type="Proteomes" id="UP000186513"/>
    </source>
</evidence>
<protein>
    <submittedName>
        <fullName evidence="2">CHAD domain-containing protein</fullName>
    </submittedName>
</protein>
<feature type="domain" description="CHAD" evidence="1">
    <location>
        <begin position="3"/>
        <end position="273"/>
    </location>
</feature>
<sequence>MKMHHAATQAEQQLMQLLSQLLAARHACLAQPQDAQALHALRVAMRALRSMLRPWLRSDSPERLGLALACWQQLIRASNPLREADVQAELLRSLLPPDHAGLAPALQWLNAIELARQRQAWLAQLGQPRAEAALWLVRNGARALLHGQGADFEPRLRRQQARLAARILARLQHPRRTLAEARDWHALRLDCKRLRYLLESYPQLPDALRLARLAGATQGALGQLNDLDGLMARLDAQPGGLGALADHLLPAREASRSAALHPLRALRQALAAR</sequence>
<gene>
    <name evidence="2" type="ORF">SAMN02745887_03224</name>
</gene>
<dbReference type="InterPro" id="IPR007899">
    <property type="entry name" value="CHAD_dom"/>
</dbReference>
<dbReference type="PANTHER" id="PTHR39339:SF1">
    <property type="entry name" value="CHAD DOMAIN-CONTAINING PROTEIN"/>
    <property type="match status" value="1"/>
</dbReference>
<name>A0A1K2HQK4_9NEIS</name>
<dbReference type="AlphaFoldDB" id="A0A1K2HQK4"/>
<dbReference type="Pfam" id="PF05235">
    <property type="entry name" value="CHAD"/>
    <property type="match status" value="1"/>
</dbReference>
<evidence type="ECO:0000313" key="2">
    <source>
        <dbReference type="EMBL" id="SFZ78833.1"/>
    </source>
</evidence>
<dbReference type="EMBL" id="FPKR01000013">
    <property type="protein sequence ID" value="SFZ78833.1"/>
    <property type="molecule type" value="Genomic_DNA"/>
</dbReference>
<accession>A0A1K2HQK4</accession>
<proteinExistence type="predicted"/>
<dbReference type="RefSeq" id="WP_072429708.1">
    <property type="nucleotide sequence ID" value="NZ_FPKR01000013.1"/>
</dbReference>
<dbReference type="SMART" id="SM00880">
    <property type="entry name" value="CHAD"/>
    <property type="match status" value="1"/>
</dbReference>